<name>A0A166R166_9AGAM</name>
<proteinExistence type="predicted"/>
<dbReference type="EMBL" id="KV417748">
    <property type="protein sequence ID" value="KZP07508.1"/>
    <property type="molecule type" value="Genomic_DNA"/>
</dbReference>
<reference evidence="2 3" key="1">
    <citation type="journal article" date="2016" name="Mol. Biol. Evol.">
        <title>Comparative Genomics of Early-Diverging Mushroom-Forming Fungi Provides Insights into the Origins of Lignocellulose Decay Capabilities.</title>
        <authorList>
            <person name="Nagy L.G."/>
            <person name="Riley R."/>
            <person name="Tritt A."/>
            <person name="Adam C."/>
            <person name="Daum C."/>
            <person name="Floudas D."/>
            <person name="Sun H."/>
            <person name="Yadav J.S."/>
            <person name="Pangilinan J."/>
            <person name="Larsson K.H."/>
            <person name="Matsuura K."/>
            <person name="Barry K."/>
            <person name="Labutti K."/>
            <person name="Kuo R."/>
            <person name="Ohm R.A."/>
            <person name="Bhattacharya S.S."/>
            <person name="Shirouzu T."/>
            <person name="Yoshinaga Y."/>
            <person name="Martin F.M."/>
            <person name="Grigoriev I.V."/>
            <person name="Hibbett D.S."/>
        </authorList>
    </citation>
    <scope>NUCLEOTIDE SEQUENCE [LARGE SCALE GENOMIC DNA]</scope>
    <source>
        <strain evidence="2 3">CBS 109695</strain>
    </source>
</reference>
<dbReference type="Proteomes" id="UP000076532">
    <property type="component" value="Unassembled WGS sequence"/>
</dbReference>
<evidence type="ECO:0000313" key="2">
    <source>
        <dbReference type="EMBL" id="KZP27787.1"/>
    </source>
</evidence>
<dbReference type="GO" id="GO:0007030">
    <property type="term" value="P:Golgi organization"/>
    <property type="evidence" value="ECO:0007669"/>
    <property type="project" value="TreeGrafter"/>
</dbReference>
<sequence>MCVGLWSLEHPDYALILCTNRDEYLSRPTTEAQFHSFGHEAPSTAAADGEEAQVLSGRDSVAGGTWLGMNRSGRVALLTNITEPLTQMTSSRGHLVSSYLLPDSALSLDDEVKILTGQNTKYAGFNLLLLSPWGHPESKSLDFDASLVTNHGAGGLLDYRPLTSEERSVGGISNGIDGQDGKDWPKVKHGIQSLSACLDALPADITEPDLTDRLFELLTYVNPSAPRLPRSQLRNTIHVEPLQVPLGGGATDFYATRLSTIILIRRDGQVLFIERDGWGLDREGKATKRDPPSERVHRFQLQLPVA</sequence>
<accession>A0A166R166</accession>
<dbReference type="GO" id="GO:0005794">
    <property type="term" value="C:Golgi apparatus"/>
    <property type="evidence" value="ECO:0007669"/>
    <property type="project" value="TreeGrafter"/>
</dbReference>
<keyword evidence="3" id="KW-1185">Reference proteome</keyword>
<organism evidence="2 3">
    <name type="scientific">Athelia psychrophila</name>
    <dbReference type="NCBI Taxonomy" id="1759441"/>
    <lineage>
        <taxon>Eukaryota</taxon>
        <taxon>Fungi</taxon>
        <taxon>Dikarya</taxon>
        <taxon>Basidiomycota</taxon>
        <taxon>Agaricomycotina</taxon>
        <taxon>Agaricomycetes</taxon>
        <taxon>Agaricomycetidae</taxon>
        <taxon>Atheliales</taxon>
        <taxon>Atheliaceae</taxon>
        <taxon>Athelia</taxon>
    </lineage>
</organism>
<dbReference type="Pfam" id="PF05742">
    <property type="entry name" value="TANGO2"/>
    <property type="match status" value="1"/>
</dbReference>
<protein>
    <submittedName>
        <fullName evidence="2">DUF833-domain-containing protein</fullName>
    </submittedName>
</protein>
<dbReference type="GO" id="GO:0009306">
    <property type="term" value="P:protein secretion"/>
    <property type="evidence" value="ECO:0007669"/>
    <property type="project" value="TreeGrafter"/>
</dbReference>
<evidence type="ECO:0000313" key="3">
    <source>
        <dbReference type="Proteomes" id="UP000076532"/>
    </source>
</evidence>
<gene>
    <name evidence="2" type="ORF">FIBSPDRAFT_818172</name>
    <name evidence="1" type="ORF">FIBSPDRAFT_841197</name>
</gene>
<dbReference type="AlphaFoldDB" id="A0A166R166"/>
<dbReference type="PANTHER" id="PTHR17985:SF8">
    <property type="entry name" value="TRANSPORT AND GOLGI ORGANIZATION PROTEIN 2 HOMOLOG"/>
    <property type="match status" value="1"/>
</dbReference>
<dbReference type="PANTHER" id="PTHR17985">
    <property type="entry name" value="SER/THR-RICH PROTEIN T10 IN DGCR REGION"/>
    <property type="match status" value="1"/>
</dbReference>
<dbReference type="OrthoDB" id="191601at2759"/>
<evidence type="ECO:0000313" key="1">
    <source>
        <dbReference type="EMBL" id="KZP07508.1"/>
    </source>
</evidence>
<dbReference type="EMBL" id="KV417507">
    <property type="protein sequence ID" value="KZP27787.1"/>
    <property type="molecule type" value="Genomic_DNA"/>
</dbReference>
<dbReference type="InterPro" id="IPR008551">
    <property type="entry name" value="TANGO2"/>
</dbReference>